<keyword evidence="7" id="KW-0378">Hydrolase</keyword>
<keyword evidence="20" id="KW-1185">Reference proteome</keyword>
<dbReference type="PANTHER" id="PTHR43156:SF2">
    <property type="entry name" value="STAGE II SPORULATION PROTEIN E"/>
    <property type="match status" value="1"/>
</dbReference>
<evidence type="ECO:0000256" key="11">
    <source>
        <dbReference type="ARBA" id="ARBA00023211"/>
    </source>
</evidence>
<dbReference type="InterPro" id="IPR000014">
    <property type="entry name" value="PAS"/>
</dbReference>
<dbReference type="InterPro" id="IPR029016">
    <property type="entry name" value="GAF-like_dom_sf"/>
</dbReference>
<dbReference type="EMBL" id="BMMM01000032">
    <property type="protein sequence ID" value="GGN95276.1"/>
    <property type="molecule type" value="Genomic_DNA"/>
</dbReference>
<organism evidence="19 20">
    <name type="scientific">Streptomyces albiflavescens</name>
    <dbReference type="NCBI Taxonomy" id="1623582"/>
    <lineage>
        <taxon>Bacteria</taxon>
        <taxon>Bacillati</taxon>
        <taxon>Actinomycetota</taxon>
        <taxon>Actinomycetes</taxon>
        <taxon>Kitasatosporales</taxon>
        <taxon>Streptomycetaceae</taxon>
        <taxon>Streptomyces</taxon>
    </lineage>
</organism>
<feature type="domain" description="PAS" evidence="17">
    <location>
        <begin position="185"/>
        <end position="251"/>
    </location>
</feature>
<evidence type="ECO:0000313" key="19">
    <source>
        <dbReference type="EMBL" id="GGN95276.1"/>
    </source>
</evidence>
<dbReference type="Pfam" id="PF08448">
    <property type="entry name" value="PAS_4"/>
    <property type="match status" value="1"/>
</dbReference>
<evidence type="ECO:0000256" key="8">
    <source>
        <dbReference type="ARBA" id="ARBA00022840"/>
    </source>
</evidence>
<keyword evidence="11" id="KW-0464">Manganese</keyword>
<evidence type="ECO:0000256" key="10">
    <source>
        <dbReference type="ARBA" id="ARBA00022912"/>
    </source>
</evidence>
<evidence type="ECO:0000256" key="6">
    <source>
        <dbReference type="ARBA" id="ARBA00022777"/>
    </source>
</evidence>
<dbReference type="InterPro" id="IPR035965">
    <property type="entry name" value="PAS-like_dom_sf"/>
</dbReference>
<keyword evidence="4" id="KW-0479">Metal-binding</keyword>
<dbReference type="Pfam" id="PF07228">
    <property type="entry name" value="SpoIIE"/>
    <property type="match status" value="1"/>
</dbReference>
<evidence type="ECO:0000259" key="16">
    <source>
        <dbReference type="SMART" id="SM00065"/>
    </source>
</evidence>
<dbReference type="InterPro" id="IPR013656">
    <property type="entry name" value="PAS_4"/>
</dbReference>
<dbReference type="AlphaFoldDB" id="A0A918DAG7"/>
<proteinExistence type="predicted"/>
<keyword evidence="9" id="KW-0460">Magnesium</keyword>
<evidence type="ECO:0000256" key="14">
    <source>
        <dbReference type="ARBA" id="ARBA00075117"/>
    </source>
</evidence>
<evidence type="ECO:0000256" key="2">
    <source>
        <dbReference type="ARBA" id="ARBA00022553"/>
    </source>
</evidence>
<evidence type="ECO:0000259" key="17">
    <source>
        <dbReference type="SMART" id="SM00091"/>
    </source>
</evidence>
<feature type="domain" description="GAF" evidence="16">
    <location>
        <begin position="326"/>
        <end position="472"/>
    </location>
</feature>
<dbReference type="InterPro" id="IPR001932">
    <property type="entry name" value="PPM-type_phosphatase-like_dom"/>
</dbReference>
<name>A0A918DAG7_9ACTN</name>
<keyword evidence="5" id="KW-0547">Nucleotide-binding</keyword>
<evidence type="ECO:0000256" key="4">
    <source>
        <dbReference type="ARBA" id="ARBA00022723"/>
    </source>
</evidence>
<dbReference type="SMART" id="SM00091">
    <property type="entry name" value="PAS"/>
    <property type="match status" value="1"/>
</dbReference>
<comment type="caution">
    <text evidence="19">The sequence shown here is derived from an EMBL/GenBank/DDBJ whole genome shotgun (WGS) entry which is preliminary data.</text>
</comment>
<evidence type="ECO:0000256" key="15">
    <source>
        <dbReference type="ARBA" id="ARBA00081350"/>
    </source>
</evidence>
<gene>
    <name evidence="19" type="ORF">GCM10011579_095660</name>
</gene>
<comment type="function">
    <text evidence="13">Primarily acts as an independent SigF regulator that is sensitive to the osmosensory signal, mediating the cross talk of PknD with the SigF regulon. Possesses both phosphatase and kinase activities. The kinase domain functions as a classic anti-sigma factor-like kinase to phosphorylate the anti-anti-sigma factor domain at the canonical regulatory site, and the phosphatase domain antagonizes this activity.</text>
</comment>
<dbReference type="Gene3D" id="3.60.40.10">
    <property type="entry name" value="PPM-type phosphatase domain"/>
    <property type="match status" value="1"/>
</dbReference>
<dbReference type="Proteomes" id="UP000600365">
    <property type="component" value="Unassembled WGS sequence"/>
</dbReference>
<reference evidence="19 20" key="1">
    <citation type="journal article" date="2014" name="Int. J. Syst. Evol. Microbiol.">
        <title>Complete genome sequence of Corynebacterium casei LMG S-19264T (=DSM 44701T), isolated from a smear-ripened cheese.</title>
        <authorList>
            <consortium name="US DOE Joint Genome Institute (JGI-PGF)"/>
            <person name="Walter F."/>
            <person name="Albersmeier A."/>
            <person name="Kalinowski J."/>
            <person name="Ruckert C."/>
        </authorList>
    </citation>
    <scope>NUCLEOTIDE SEQUENCE [LARGE SCALE GENOMIC DNA]</scope>
    <source>
        <strain evidence="19 20">CGMCC 4.7111</strain>
    </source>
</reference>
<evidence type="ECO:0000256" key="1">
    <source>
        <dbReference type="ARBA" id="ARBA00013081"/>
    </source>
</evidence>
<dbReference type="GO" id="GO:0005524">
    <property type="term" value="F:ATP binding"/>
    <property type="evidence" value="ECO:0007669"/>
    <property type="project" value="UniProtKB-KW"/>
</dbReference>
<dbReference type="SUPFAM" id="SSF81606">
    <property type="entry name" value="PP2C-like"/>
    <property type="match status" value="1"/>
</dbReference>
<evidence type="ECO:0000256" key="13">
    <source>
        <dbReference type="ARBA" id="ARBA00056274"/>
    </source>
</evidence>
<feature type="domain" description="PPM-type phosphatase" evidence="18">
    <location>
        <begin position="493"/>
        <end position="704"/>
    </location>
</feature>
<evidence type="ECO:0000256" key="12">
    <source>
        <dbReference type="ARBA" id="ARBA00047761"/>
    </source>
</evidence>
<dbReference type="SUPFAM" id="SSF55785">
    <property type="entry name" value="PYP-like sensor domain (PAS domain)"/>
    <property type="match status" value="1"/>
</dbReference>
<evidence type="ECO:0000313" key="20">
    <source>
        <dbReference type="Proteomes" id="UP000600365"/>
    </source>
</evidence>
<sequence>MQQLADFAPRSGLEQLDAPLADVMRDTGASVGLLYLLPPGERVLQLTVISGVSQQIAAPWARVTIGAPLPAADAVRQRRMVWLSSQEQVARRYPQLALVLPYEFMLAAAPVTCGTSVWGGLVLLWPIWHPPQLSSRERDALGTCCESEGVLLQQAADQGQPLLPTDQPRVLAPLRSGRMVSGEAPAAFEFAERLPQGCCALDLDGRVTFINTAAGDMLGTGVGALLGSRPWESLPWLHNPLFEDRYRAAVVSRWPASFTILRPPDQWLFFQLHPDDSGISIQITPVPAEHPKPTTPWQHTPPAPEVGATALYHLTHLAAGLTQAVGADDVVQLACDQIVPAFGPQALALLTAEEGRLRVIGTCGFSAELTEIFDSQRLASDTPAVRALLTGDPGFYATFADLKRAYPPAVHKDELPACAVLPLIASGRTVGTLILGYDRPRPFPAPERAILASLAGLIAQALDRARLYDIKHQTAHTLQTGLLPHTLPTIPGLNAAARYRPAGHGIDIGGDFYDLIPYGEASAAAAIGDVQGHNITAAALMGQVRIAVHAHATAGTPPGEALARTNRLLIDLDPGLFTSCLYAHLDLAHHRAHLATAGHPPPLIRHPDGHTEILHLPPGLLLGIDPDATYPTTEIPLPPGTLLALYTDGLIETPGTDIDHATADLVTCLAQAPDQTIDALADTLINHCPPTPHQDDIALLLIQAAGPHKATSNPALQPREG</sequence>
<keyword evidence="6" id="KW-0418">Kinase</keyword>
<dbReference type="SMART" id="SM00065">
    <property type="entry name" value="GAF"/>
    <property type="match status" value="1"/>
</dbReference>
<dbReference type="SMART" id="SM00331">
    <property type="entry name" value="PP2C_SIG"/>
    <property type="match status" value="1"/>
</dbReference>
<keyword evidence="8" id="KW-0067">ATP-binding</keyword>
<comment type="catalytic activity">
    <reaction evidence="12">
        <text>O-phospho-L-seryl-[protein] + H2O = L-seryl-[protein] + phosphate</text>
        <dbReference type="Rhea" id="RHEA:20629"/>
        <dbReference type="Rhea" id="RHEA-COMP:9863"/>
        <dbReference type="Rhea" id="RHEA-COMP:11604"/>
        <dbReference type="ChEBI" id="CHEBI:15377"/>
        <dbReference type="ChEBI" id="CHEBI:29999"/>
        <dbReference type="ChEBI" id="CHEBI:43474"/>
        <dbReference type="ChEBI" id="CHEBI:83421"/>
        <dbReference type="EC" id="3.1.3.16"/>
    </reaction>
</comment>
<dbReference type="InterPro" id="IPR036457">
    <property type="entry name" value="PPM-type-like_dom_sf"/>
</dbReference>
<dbReference type="GO" id="GO:0046872">
    <property type="term" value="F:metal ion binding"/>
    <property type="evidence" value="ECO:0007669"/>
    <property type="project" value="UniProtKB-KW"/>
</dbReference>
<dbReference type="SUPFAM" id="SSF55781">
    <property type="entry name" value="GAF domain-like"/>
    <property type="match status" value="2"/>
</dbReference>
<dbReference type="PANTHER" id="PTHR43156">
    <property type="entry name" value="STAGE II SPORULATION PROTEIN E-RELATED"/>
    <property type="match status" value="1"/>
</dbReference>
<accession>A0A918DAG7</accession>
<dbReference type="GO" id="GO:0016301">
    <property type="term" value="F:kinase activity"/>
    <property type="evidence" value="ECO:0007669"/>
    <property type="project" value="UniProtKB-KW"/>
</dbReference>
<dbReference type="Pfam" id="PF13185">
    <property type="entry name" value="GAF_2"/>
    <property type="match status" value="1"/>
</dbReference>
<keyword evidence="10" id="KW-0904">Protein phosphatase</keyword>
<evidence type="ECO:0000256" key="9">
    <source>
        <dbReference type="ARBA" id="ARBA00022842"/>
    </source>
</evidence>
<protein>
    <recommendedName>
        <fullName evidence="1">protein-serine/threonine phosphatase</fullName>
        <ecNumber evidence="1">3.1.3.16</ecNumber>
    </recommendedName>
    <alternativeName>
        <fullName evidence="15">Protein-serine/threonine phosphatase</fullName>
    </alternativeName>
    <alternativeName>
        <fullName evidence="14">Serine/threonine-protein kinase</fullName>
    </alternativeName>
</protein>
<dbReference type="CDD" id="cd00130">
    <property type="entry name" value="PAS"/>
    <property type="match status" value="1"/>
</dbReference>
<dbReference type="EC" id="3.1.3.16" evidence="1"/>
<evidence type="ECO:0000256" key="5">
    <source>
        <dbReference type="ARBA" id="ARBA00022741"/>
    </source>
</evidence>
<dbReference type="InterPro" id="IPR003018">
    <property type="entry name" value="GAF"/>
</dbReference>
<dbReference type="InterPro" id="IPR052016">
    <property type="entry name" value="Bact_Sigma-Reg"/>
</dbReference>
<evidence type="ECO:0000259" key="18">
    <source>
        <dbReference type="SMART" id="SM00331"/>
    </source>
</evidence>
<keyword evidence="3" id="KW-0808">Transferase</keyword>
<evidence type="ECO:0000256" key="3">
    <source>
        <dbReference type="ARBA" id="ARBA00022679"/>
    </source>
</evidence>
<keyword evidence="2" id="KW-0597">Phosphoprotein</keyword>
<dbReference type="Gene3D" id="3.30.450.40">
    <property type="match status" value="1"/>
</dbReference>
<dbReference type="GO" id="GO:0004722">
    <property type="term" value="F:protein serine/threonine phosphatase activity"/>
    <property type="evidence" value="ECO:0007669"/>
    <property type="project" value="UniProtKB-EC"/>
</dbReference>
<dbReference type="Gene3D" id="3.30.450.20">
    <property type="entry name" value="PAS domain"/>
    <property type="match status" value="1"/>
</dbReference>
<dbReference type="FunFam" id="3.60.40.10:FF:000005">
    <property type="entry name" value="Serine/threonine protein phosphatase"/>
    <property type="match status" value="1"/>
</dbReference>
<evidence type="ECO:0000256" key="7">
    <source>
        <dbReference type="ARBA" id="ARBA00022801"/>
    </source>
</evidence>